<evidence type="ECO:0000313" key="6">
    <source>
        <dbReference type="Proteomes" id="UP000249177"/>
    </source>
</evidence>
<evidence type="ECO:0000256" key="2">
    <source>
        <dbReference type="SAM" id="SignalP"/>
    </source>
</evidence>
<feature type="coiled-coil region" evidence="1">
    <location>
        <begin position="158"/>
        <end position="189"/>
    </location>
</feature>
<dbReference type="InterPro" id="IPR011935">
    <property type="entry name" value="CHP02231"/>
</dbReference>
<feature type="signal peptide" evidence="2">
    <location>
        <begin position="1"/>
        <end position="19"/>
    </location>
</feature>
<keyword evidence="6" id="KW-1185">Reference proteome</keyword>
<dbReference type="InterPro" id="IPR037291">
    <property type="entry name" value="DUF4139"/>
</dbReference>
<comment type="caution">
    <text evidence="5">The sequence shown here is derived from an EMBL/GenBank/DDBJ whole genome shotgun (WGS) entry which is preliminary data.</text>
</comment>
<name>A0A2W7UPS8_9FLAO</name>
<dbReference type="PANTHER" id="PTHR31005">
    <property type="entry name" value="DUF4139 DOMAIN-CONTAINING PROTEIN"/>
    <property type="match status" value="1"/>
</dbReference>
<evidence type="ECO:0008006" key="7">
    <source>
        <dbReference type="Google" id="ProtNLM"/>
    </source>
</evidence>
<evidence type="ECO:0000259" key="4">
    <source>
        <dbReference type="Pfam" id="PF13600"/>
    </source>
</evidence>
<dbReference type="Pfam" id="PF13598">
    <property type="entry name" value="DUF4139"/>
    <property type="match status" value="1"/>
</dbReference>
<evidence type="ECO:0000259" key="3">
    <source>
        <dbReference type="Pfam" id="PF13598"/>
    </source>
</evidence>
<keyword evidence="1" id="KW-0175">Coiled coil</keyword>
<feature type="domain" description="DUF4140" evidence="4">
    <location>
        <begin position="32"/>
        <end position="133"/>
    </location>
</feature>
<dbReference type="AlphaFoldDB" id="A0A2W7UPS8"/>
<organism evidence="5 6">
    <name type="scientific">Flavobacterium aquariorum</name>
    <dbReference type="NCBI Taxonomy" id="2217670"/>
    <lineage>
        <taxon>Bacteria</taxon>
        <taxon>Pseudomonadati</taxon>
        <taxon>Bacteroidota</taxon>
        <taxon>Flavobacteriia</taxon>
        <taxon>Flavobacteriales</taxon>
        <taxon>Flavobacteriaceae</taxon>
        <taxon>Flavobacterium</taxon>
    </lineage>
</organism>
<protein>
    <recommendedName>
        <fullName evidence="7">Mucoidy inhibitor MuiA family protein</fullName>
    </recommendedName>
</protein>
<dbReference type="InterPro" id="IPR025554">
    <property type="entry name" value="DUF4140"/>
</dbReference>
<dbReference type="RefSeq" id="WP_111408522.1">
    <property type="nucleotide sequence ID" value="NZ_QKXH01000001.1"/>
</dbReference>
<dbReference type="Pfam" id="PF13600">
    <property type="entry name" value="DUF4140"/>
    <property type="match status" value="1"/>
</dbReference>
<reference evidence="5 6" key="1">
    <citation type="submission" date="2018-06" db="EMBL/GenBank/DDBJ databases">
        <title>Flavobacterium sp IMCC34762, genome.</title>
        <authorList>
            <person name="Joung Y."/>
            <person name="Cho J."/>
            <person name="Song J."/>
        </authorList>
    </citation>
    <scope>NUCLEOTIDE SEQUENCE [LARGE SCALE GENOMIC DNA]</scope>
    <source>
        <strain evidence="5 6">IMCC34762</strain>
    </source>
</reference>
<evidence type="ECO:0000256" key="1">
    <source>
        <dbReference type="SAM" id="Coils"/>
    </source>
</evidence>
<dbReference type="EMBL" id="QKXH01000001">
    <property type="protein sequence ID" value="PZX95455.1"/>
    <property type="molecule type" value="Genomic_DNA"/>
</dbReference>
<dbReference type="PANTHER" id="PTHR31005:SF8">
    <property type="entry name" value="DUF4139 DOMAIN-CONTAINING PROTEIN"/>
    <property type="match status" value="1"/>
</dbReference>
<gene>
    <name evidence="5" type="ORF">DOS84_02500</name>
</gene>
<dbReference type="Proteomes" id="UP000249177">
    <property type="component" value="Unassembled WGS sequence"/>
</dbReference>
<keyword evidence="2" id="KW-0732">Signal</keyword>
<feature type="domain" description="DUF4139" evidence="3">
    <location>
        <begin position="219"/>
        <end position="542"/>
    </location>
</feature>
<feature type="chain" id="PRO_5016017145" description="Mucoidy inhibitor MuiA family protein" evidence="2">
    <location>
        <begin position="20"/>
        <end position="549"/>
    </location>
</feature>
<proteinExistence type="predicted"/>
<dbReference type="NCBIfam" id="TIGR02231">
    <property type="entry name" value="mucoidy inhibitor MuiA family protein"/>
    <property type="match status" value="1"/>
</dbReference>
<sequence>MFKKTILSAFLLVTTIALAQKPIFTTAKVKAATVYFNAAEISQTTNLNLPLGTSEIVIKNVAVDLNENSVQIGAPATVTVLSVQFTNDYVSEYEIDLRSPALKRVKDSIVLVQKEILKVGNAKNAETKTLSLLDKNQQVSGVNSGLNVMELMKMVDYYKAKQTEIANTINTLTEKEQKLTEILQKLNNKLEVDTSKEEKTSSGKLIVQVMNNLAGAVPLDITYLSNNASWTPFYDLRTESVTAPINMMYKAQVVQNTGIDWKKVKLTLSSGVPNQNNQAPLLNSWFLNYRPNLNEVVMTGYGSKKKGVPTQLQGRVAGVQIANEEMDAQPIMQSESSISNYTTVLENQLNISFDIDIPYDILSNGKVHSVSLKEIKLPASYKFYAVPKAEKDAFLLAEIIDYSKYNLLRGEANIIFEGMYVGKTLIEPSQTSDTLSLSMGRDKKVTIKREKVVDQSGTKFLSSKKEQIFTFDITLRNNKKEAIEMILKDQYPLSSNKDIEIELLQSDHAKVNPETGILTWQLQMKSNETRKIRISYKVRYPKDQVIDNL</sequence>
<evidence type="ECO:0000313" key="5">
    <source>
        <dbReference type="EMBL" id="PZX95455.1"/>
    </source>
</evidence>
<accession>A0A2W7UPS8</accession>
<dbReference type="OrthoDB" id="634585at2"/>